<feature type="transmembrane region" description="Helical" evidence="6">
    <location>
        <begin position="356"/>
        <end position="377"/>
    </location>
</feature>
<accession>A0A1M6XPY5</accession>
<evidence type="ECO:0000256" key="6">
    <source>
        <dbReference type="SAM" id="Phobius"/>
    </source>
</evidence>
<evidence type="ECO:0000313" key="8">
    <source>
        <dbReference type="EMBL" id="SHL08014.1"/>
    </source>
</evidence>
<dbReference type="InterPro" id="IPR036259">
    <property type="entry name" value="MFS_trans_sf"/>
</dbReference>
<proteinExistence type="predicted"/>
<dbReference type="SUPFAM" id="SSF103473">
    <property type="entry name" value="MFS general substrate transporter"/>
    <property type="match status" value="1"/>
</dbReference>
<feature type="transmembrane region" description="Helical" evidence="6">
    <location>
        <begin position="200"/>
        <end position="225"/>
    </location>
</feature>
<dbReference type="InterPro" id="IPR011701">
    <property type="entry name" value="MFS"/>
</dbReference>
<keyword evidence="5 6" id="KW-0472">Membrane</keyword>
<dbReference type="Pfam" id="PF07690">
    <property type="entry name" value="MFS_1"/>
    <property type="match status" value="1"/>
</dbReference>
<dbReference type="InterPro" id="IPR020846">
    <property type="entry name" value="MFS_dom"/>
</dbReference>
<feature type="transmembrane region" description="Helical" evidence="6">
    <location>
        <begin position="263"/>
        <end position="280"/>
    </location>
</feature>
<dbReference type="Proteomes" id="UP000184395">
    <property type="component" value="Unassembled WGS sequence"/>
</dbReference>
<evidence type="ECO:0000256" key="5">
    <source>
        <dbReference type="ARBA" id="ARBA00023136"/>
    </source>
</evidence>
<gene>
    <name evidence="8" type="ORF">SAMN05192548_105819</name>
</gene>
<feature type="transmembrane region" description="Helical" evidence="6">
    <location>
        <begin position="43"/>
        <end position="62"/>
    </location>
</feature>
<dbReference type="RefSeq" id="WP_073432379.1">
    <property type="nucleotide sequence ID" value="NZ_CADFGY010000050.1"/>
</dbReference>
<feature type="transmembrane region" description="Helical" evidence="6">
    <location>
        <begin position="98"/>
        <end position="116"/>
    </location>
</feature>
<comment type="subcellular location">
    <subcellularLocation>
        <location evidence="1">Cell membrane</location>
        <topology evidence="1">Multi-pass membrane protein</topology>
    </subcellularLocation>
</comment>
<dbReference type="GO" id="GO:0022857">
    <property type="term" value="F:transmembrane transporter activity"/>
    <property type="evidence" value="ECO:0007669"/>
    <property type="project" value="InterPro"/>
</dbReference>
<evidence type="ECO:0000259" key="7">
    <source>
        <dbReference type="PROSITE" id="PS50850"/>
    </source>
</evidence>
<feature type="transmembrane region" description="Helical" evidence="6">
    <location>
        <begin position="324"/>
        <end position="350"/>
    </location>
</feature>
<dbReference type="PANTHER" id="PTHR43124:SF10">
    <property type="entry name" value="PURINE EFFLUX PUMP PBUE"/>
    <property type="match status" value="1"/>
</dbReference>
<name>A0A1M6XPY5_9BURK</name>
<dbReference type="PROSITE" id="PS50850">
    <property type="entry name" value="MFS"/>
    <property type="match status" value="1"/>
</dbReference>
<feature type="transmembrane region" description="Helical" evidence="6">
    <location>
        <begin position="237"/>
        <end position="256"/>
    </location>
</feature>
<dbReference type="STRING" id="169427.SAMN05192548_105819"/>
<organism evidence="8 9">
    <name type="scientific">Paraburkholderia terricola</name>
    <dbReference type="NCBI Taxonomy" id="169427"/>
    <lineage>
        <taxon>Bacteria</taxon>
        <taxon>Pseudomonadati</taxon>
        <taxon>Pseudomonadota</taxon>
        <taxon>Betaproteobacteria</taxon>
        <taxon>Burkholderiales</taxon>
        <taxon>Burkholderiaceae</taxon>
        <taxon>Paraburkholderia</taxon>
    </lineage>
</organism>
<feature type="transmembrane region" description="Helical" evidence="6">
    <location>
        <begin position="159"/>
        <end position="179"/>
    </location>
</feature>
<sequence length="389" mass="39310">MIRILPLCLGTFALGIDAYIMAGLLPGIANTFAVSASVAGQTVTIFTACYAVAAPVFGALTAGKPVRRVLGAALVLFTLANTLSALATSFPVLLLSRAAAGVGAGLYGPSAFSAAASMVSQERRGRALGLVVGGLALGTAVGVPCGLIVAGGFGWRSAMWLIVALGGIAFTGVVSRMPEIAASTPPSLRQRVAVLVDPRVAATIAVSFVTSAASIGLYTFVAPLLRASGGITDPLPYLWAWSVGGVLGIYFCGALIDATGRPEWVMSVVQILMVAVFGTLGPALPYPVAALALFGVWGAAAWSSQAPQQHRLLTLHPDKASVVVALQSSAHYLGSAAGAALGGLALAAGIRLTQLPMLSTALVVIALSGQLGIALWAKSDPIRSRPGEA</sequence>
<evidence type="ECO:0000256" key="1">
    <source>
        <dbReference type="ARBA" id="ARBA00004651"/>
    </source>
</evidence>
<dbReference type="EMBL" id="FRAB01000058">
    <property type="protein sequence ID" value="SHL08014.1"/>
    <property type="molecule type" value="Genomic_DNA"/>
</dbReference>
<feature type="transmembrane region" description="Helical" evidence="6">
    <location>
        <begin position="128"/>
        <end position="153"/>
    </location>
</feature>
<dbReference type="InterPro" id="IPR050189">
    <property type="entry name" value="MFS_Efflux_Transporters"/>
</dbReference>
<evidence type="ECO:0000313" key="9">
    <source>
        <dbReference type="Proteomes" id="UP000184395"/>
    </source>
</evidence>
<feature type="transmembrane region" description="Helical" evidence="6">
    <location>
        <begin position="69"/>
        <end position="92"/>
    </location>
</feature>
<keyword evidence="2" id="KW-1003">Cell membrane</keyword>
<dbReference type="OrthoDB" id="9814237at2"/>
<dbReference type="AlphaFoldDB" id="A0A1M6XPY5"/>
<evidence type="ECO:0000256" key="2">
    <source>
        <dbReference type="ARBA" id="ARBA00022475"/>
    </source>
</evidence>
<dbReference type="PANTHER" id="PTHR43124">
    <property type="entry name" value="PURINE EFFLUX PUMP PBUE"/>
    <property type="match status" value="1"/>
</dbReference>
<evidence type="ECO:0000256" key="4">
    <source>
        <dbReference type="ARBA" id="ARBA00022989"/>
    </source>
</evidence>
<reference evidence="8 9" key="1">
    <citation type="submission" date="2016-11" db="EMBL/GenBank/DDBJ databases">
        <authorList>
            <person name="Jaros S."/>
            <person name="Januszkiewicz K."/>
            <person name="Wedrychowicz H."/>
        </authorList>
    </citation>
    <scope>NUCLEOTIDE SEQUENCE [LARGE SCALE GENOMIC DNA]</scope>
    <source>
        <strain evidence="8 9">LMG 20594</strain>
    </source>
</reference>
<keyword evidence="3 6" id="KW-0812">Transmembrane</keyword>
<keyword evidence="4 6" id="KW-1133">Transmembrane helix</keyword>
<evidence type="ECO:0000256" key="3">
    <source>
        <dbReference type="ARBA" id="ARBA00022692"/>
    </source>
</evidence>
<dbReference type="CDD" id="cd17324">
    <property type="entry name" value="MFS_NepI_like"/>
    <property type="match status" value="1"/>
</dbReference>
<protein>
    <submittedName>
        <fullName evidence="8">Predicted arabinose efflux permease, MFS family</fullName>
    </submittedName>
</protein>
<feature type="domain" description="Major facilitator superfamily (MFS) profile" evidence="7">
    <location>
        <begin position="3"/>
        <end position="389"/>
    </location>
</feature>
<dbReference type="Gene3D" id="1.20.1250.20">
    <property type="entry name" value="MFS general substrate transporter like domains"/>
    <property type="match status" value="1"/>
</dbReference>
<dbReference type="GO" id="GO:0005886">
    <property type="term" value="C:plasma membrane"/>
    <property type="evidence" value="ECO:0007669"/>
    <property type="project" value="UniProtKB-SubCell"/>
</dbReference>